<evidence type="ECO:0000313" key="5">
    <source>
        <dbReference type="Proteomes" id="UP000291189"/>
    </source>
</evidence>
<sequence>MATLRPITPSDVDDVLALNERNVVKLAPLDAARLTEIQDWADRVDVLDVDGAFAGFVVTFGPGTPYDSDNYRWFTDRFDDFYYLDRIVLHEDFRRRGLGGFVYDDVEETARKHGRLALEVNLVPRNDASLAFHEGRGYVEVGRIGDDDHLVTLLTKELEA</sequence>
<dbReference type="Proteomes" id="UP000291189">
    <property type="component" value="Unassembled WGS sequence"/>
</dbReference>
<gene>
    <name evidence="4" type="ORF">ETU37_16525</name>
</gene>
<evidence type="ECO:0000259" key="3">
    <source>
        <dbReference type="PROSITE" id="PS51186"/>
    </source>
</evidence>
<dbReference type="EMBL" id="SDPU01000028">
    <property type="protein sequence ID" value="RYU10845.1"/>
    <property type="molecule type" value="Genomic_DNA"/>
</dbReference>
<accession>A0A4Q5J0N0</accession>
<dbReference type="PANTHER" id="PTHR43877">
    <property type="entry name" value="AMINOALKYLPHOSPHONATE N-ACETYLTRANSFERASE-RELATED-RELATED"/>
    <property type="match status" value="1"/>
</dbReference>
<evidence type="ECO:0000313" key="4">
    <source>
        <dbReference type="EMBL" id="RYU10845.1"/>
    </source>
</evidence>
<dbReference type="Gene3D" id="3.40.630.30">
    <property type="match status" value="1"/>
</dbReference>
<dbReference type="Pfam" id="PF00583">
    <property type="entry name" value="Acetyltransf_1"/>
    <property type="match status" value="1"/>
</dbReference>
<dbReference type="PIRSF" id="PIRSF028520">
    <property type="entry name" value="UCP028520"/>
    <property type="match status" value="1"/>
</dbReference>
<comment type="caution">
    <text evidence="4">The sequence shown here is derived from an EMBL/GenBank/DDBJ whole genome shotgun (WGS) entry which is preliminary data.</text>
</comment>
<reference evidence="4 5" key="1">
    <citation type="submission" date="2019-01" db="EMBL/GenBank/DDBJ databases">
        <title>Nocardioides guangzhouensis sp. nov., an actinobacterium isolated from soil.</title>
        <authorList>
            <person name="Fu Y."/>
            <person name="Cai Y."/>
            <person name="Lin Z."/>
            <person name="Chen P."/>
        </authorList>
    </citation>
    <scope>NUCLEOTIDE SEQUENCE [LARGE SCALE GENOMIC DNA]</scope>
    <source>
        <strain evidence="4 5">NBRC 105384</strain>
    </source>
</reference>
<proteinExistence type="predicted"/>
<dbReference type="PROSITE" id="PS51186">
    <property type="entry name" value="GNAT"/>
    <property type="match status" value="1"/>
</dbReference>
<dbReference type="CDD" id="cd04301">
    <property type="entry name" value="NAT_SF"/>
    <property type="match status" value="1"/>
</dbReference>
<dbReference type="AlphaFoldDB" id="A0A4Q5J0N0"/>
<dbReference type="SUPFAM" id="SSF55729">
    <property type="entry name" value="Acyl-CoA N-acyltransferases (Nat)"/>
    <property type="match status" value="1"/>
</dbReference>
<name>A0A4Q5J0N0_9ACTN</name>
<dbReference type="InterPro" id="IPR016890">
    <property type="entry name" value="UCP028520"/>
</dbReference>
<protein>
    <submittedName>
        <fullName evidence="4">GNAT family N-acetyltransferase</fullName>
    </submittedName>
</protein>
<evidence type="ECO:0000256" key="2">
    <source>
        <dbReference type="ARBA" id="ARBA00023315"/>
    </source>
</evidence>
<dbReference type="OrthoDB" id="6182349at2"/>
<evidence type="ECO:0000256" key="1">
    <source>
        <dbReference type="ARBA" id="ARBA00022679"/>
    </source>
</evidence>
<dbReference type="GO" id="GO:0016747">
    <property type="term" value="F:acyltransferase activity, transferring groups other than amino-acyl groups"/>
    <property type="evidence" value="ECO:0007669"/>
    <property type="project" value="InterPro"/>
</dbReference>
<keyword evidence="1 4" id="KW-0808">Transferase</keyword>
<keyword evidence="5" id="KW-1185">Reference proteome</keyword>
<organism evidence="4 5">
    <name type="scientific">Nocardioides iriomotensis</name>
    <dbReference type="NCBI Taxonomy" id="715784"/>
    <lineage>
        <taxon>Bacteria</taxon>
        <taxon>Bacillati</taxon>
        <taxon>Actinomycetota</taxon>
        <taxon>Actinomycetes</taxon>
        <taxon>Propionibacteriales</taxon>
        <taxon>Nocardioidaceae</taxon>
        <taxon>Nocardioides</taxon>
    </lineage>
</organism>
<dbReference type="InterPro" id="IPR050832">
    <property type="entry name" value="Bact_Acetyltransf"/>
</dbReference>
<dbReference type="InterPro" id="IPR016181">
    <property type="entry name" value="Acyl_CoA_acyltransferase"/>
</dbReference>
<keyword evidence="2" id="KW-0012">Acyltransferase</keyword>
<dbReference type="RefSeq" id="WP_129988436.1">
    <property type="nucleotide sequence ID" value="NZ_SDPU01000028.1"/>
</dbReference>
<feature type="domain" description="N-acetyltransferase" evidence="3">
    <location>
        <begin position="2"/>
        <end position="159"/>
    </location>
</feature>
<dbReference type="InterPro" id="IPR000182">
    <property type="entry name" value="GNAT_dom"/>
</dbReference>